<name>A0A5C8Z3X6_9GAMM</name>
<evidence type="ECO:0000313" key="3">
    <source>
        <dbReference type="EMBL" id="TXR51898.1"/>
    </source>
</evidence>
<dbReference type="InterPro" id="IPR036526">
    <property type="entry name" value="C-N_Hydrolase_sf"/>
</dbReference>
<dbReference type="CDD" id="cd07572">
    <property type="entry name" value="nit"/>
    <property type="match status" value="1"/>
</dbReference>
<dbReference type="AlphaFoldDB" id="A0A5C8Z3X6"/>
<dbReference type="PROSITE" id="PS50263">
    <property type="entry name" value="CN_HYDROLASE"/>
    <property type="match status" value="1"/>
</dbReference>
<dbReference type="InterPro" id="IPR003010">
    <property type="entry name" value="C-N_Hydrolase"/>
</dbReference>
<dbReference type="Proteomes" id="UP000321764">
    <property type="component" value="Unassembled WGS sequence"/>
</dbReference>
<comment type="caution">
    <text evidence="3">The sequence shown here is derived from an EMBL/GenBank/DDBJ whole genome shotgun (WGS) entry which is preliminary data.</text>
</comment>
<evidence type="ECO:0000256" key="1">
    <source>
        <dbReference type="ARBA" id="ARBA00022801"/>
    </source>
</evidence>
<dbReference type="EMBL" id="VKAD01000002">
    <property type="protein sequence ID" value="TXR51898.1"/>
    <property type="molecule type" value="Genomic_DNA"/>
</dbReference>
<dbReference type="GO" id="GO:0016811">
    <property type="term" value="F:hydrolase activity, acting on carbon-nitrogen (but not peptide) bonds, in linear amides"/>
    <property type="evidence" value="ECO:0007669"/>
    <property type="project" value="InterPro"/>
</dbReference>
<feature type="domain" description="CN hydrolase" evidence="2">
    <location>
        <begin position="1"/>
        <end position="246"/>
    </location>
</feature>
<sequence>MKIAAVQMSSRADLKLNILKAEQLIKQAVDSGAECVLLPEYFYSMAAKDSDRLALAEAFLDGPIQIHMAALAKEYAIWLIAGTLPIKSEQPDKFFNSQLVYSPNGECVCRYDKVHLFGFDNGNEAYCESDTMAAGSEIKTFQLAEHTVRPSICYDLRFPEFYRHDAGFDLITAPAAFTYTTGKAHWKTLLTCRAIENQCYVIAAAQVGEHENGSRTYGHSMIINPWGEVLDCLPEGEGFVCAELEMDYLNEKRQQLPALKNRVFF</sequence>
<dbReference type="PANTHER" id="PTHR23088">
    <property type="entry name" value="NITRILASE-RELATED"/>
    <property type="match status" value="1"/>
</dbReference>
<dbReference type="RefSeq" id="WP_147714495.1">
    <property type="nucleotide sequence ID" value="NZ_VKAD01000002.1"/>
</dbReference>
<dbReference type="InterPro" id="IPR045254">
    <property type="entry name" value="Nit1/2_C-N_Hydrolase"/>
</dbReference>
<dbReference type="Gene3D" id="3.60.110.10">
    <property type="entry name" value="Carbon-nitrogen hydrolase"/>
    <property type="match status" value="1"/>
</dbReference>
<dbReference type="SUPFAM" id="SSF56317">
    <property type="entry name" value="Carbon-nitrogen hydrolase"/>
    <property type="match status" value="1"/>
</dbReference>
<keyword evidence="1 3" id="KW-0378">Hydrolase</keyword>
<evidence type="ECO:0000313" key="4">
    <source>
        <dbReference type="Proteomes" id="UP000321764"/>
    </source>
</evidence>
<protein>
    <submittedName>
        <fullName evidence="3">Carbon-nitrogen hydrolase family protein</fullName>
    </submittedName>
</protein>
<gene>
    <name evidence="3" type="ORF">FME95_10760</name>
</gene>
<evidence type="ECO:0000259" key="2">
    <source>
        <dbReference type="PROSITE" id="PS50263"/>
    </source>
</evidence>
<dbReference type="OrthoDB" id="9811121at2"/>
<accession>A0A5C8Z3X6</accession>
<dbReference type="PANTHER" id="PTHR23088:SF27">
    <property type="entry name" value="DEAMINATED GLUTATHIONE AMIDASE"/>
    <property type="match status" value="1"/>
</dbReference>
<keyword evidence="4" id="KW-1185">Reference proteome</keyword>
<organism evidence="3 4">
    <name type="scientific">Reinekea thalattae</name>
    <dbReference type="NCBI Taxonomy" id="2593301"/>
    <lineage>
        <taxon>Bacteria</taxon>
        <taxon>Pseudomonadati</taxon>
        <taxon>Pseudomonadota</taxon>
        <taxon>Gammaproteobacteria</taxon>
        <taxon>Oceanospirillales</taxon>
        <taxon>Saccharospirillaceae</taxon>
        <taxon>Reinekea</taxon>
    </lineage>
</organism>
<proteinExistence type="predicted"/>
<dbReference type="Pfam" id="PF00795">
    <property type="entry name" value="CN_hydrolase"/>
    <property type="match status" value="1"/>
</dbReference>
<reference evidence="3 4" key="1">
    <citation type="submission" date="2019-07" db="EMBL/GenBank/DDBJ databases">
        <title>Reinekea sp. strain SSH23 genome sequencing and assembly.</title>
        <authorList>
            <person name="Kim I."/>
        </authorList>
    </citation>
    <scope>NUCLEOTIDE SEQUENCE [LARGE SCALE GENOMIC DNA]</scope>
    <source>
        <strain evidence="3 4">SSH23</strain>
    </source>
</reference>